<keyword evidence="6" id="KW-0175">Coiled coil</keyword>
<reference evidence="9 10" key="1">
    <citation type="journal article" date="2018" name="G3 (Bethesda)">
        <title>A High-Quality Reference Genome for the Invasive Mosquitofish Gambusia affinis Using a Chicago Library.</title>
        <authorList>
            <person name="Hoffberg S.L."/>
            <person name="Troendle N.J."/>
            <person name="Glenn T.C."/>
            <person name="Mahmud O."/>
            <person name="Louha S."/>
            <person name="Chalopin D."/>
            <person name="Bennetzen J.L."/>
            <person name="Mauricio R."/>
        </authorList>
    </citation>
    <scope>NUCLEOTIDE SEQUENCE [LARGE SCALE GENOMIC DNA]</scope>
    <source>
        <strain evidence="9">NE01/NJP1002.9</strain>
        <tissue evidence="9">Muscle</tissue>
    </source>
</reference>
<dbReference type="SUPFAM" id="SSF57667">
    <property type="entry name" value="beta-beta-alpha zinc fingers"/>
    <property type="match status" value="5"/>
</dbReference>
<keyword evidence="3 5" id="KW-0863">Zinc-finger</keyword>
<evidence type="ECO:0000259" key="8">
    <source>
        <dbReference type="PROSITE" id="PS50157"/>
    </source>
</evidence>
<name>A0A315UQ77_GAMAF</name>
<evidence type="ECO:0000256" key="7">
    <source>
        <dbReference type="SAM" id="MobiDB-lite"/>
    </source>
</evidence>
<evidence type="ECO:0000313" key="10">
    <source>
        <dbReference type="Proteomes" id="UP000250572"/>
    </source>
</evidence>
<feature type="compositionally biased region" description="Low complexity" evidence="7">
    <location>
        <begin position="85"/>
        <end position="101"/>
    </location>
</feature>
<dbReference type="PROSITE" id="PS50157">
    <property type="entry name" value="ZINC_FINGER_C2H2_2"/>
    <property type="match status" value="7"/>
</dbReference>
<dbReference type="STRING" id="33528.ENSGAFP00000018490"/>
<evidence type="ECO:0000256" key="1">
    <source>
        <dbReference type="ARBA" id="ARBA00022723"/>
    </source>
</evidence>
<dbReference type="Pfam" id="PF00096">
    <property type="entry name" value="zf-C2H2"/>
    <property type="match status" value="5"/>
</dbReference>
<feature type="domain" description="C2H2-type" evidence="8">
    <location>
        <begin position="452"/>
        <end position="479"/>
    </location>
</feature>
<organism evidence="9 10">
    <name type="scientific">Gambusia affinis</name>
    <name type="common">Western mosquitofish</name>
    <name type="synonym">Heterandria affinis</name>
    <dbReference type="NCBI Taxonomy" id="33528"/>
    <lineage>
        <taxon>Eukaryota</taxon>
        <taxon>Metazoa</taxon>
        <taxon>Chordata</taxon>
        <taxon>Craniata</taxon>
        <taxon>Vertebrata</taxon>
        <taxon>Euteleostomi</taxon>
        <taxon>Actinopterygii</taxon>
        <taxon>Neopterygii</taxon>
        <taxon>Teleostei</taxon>
        <taxon>Neoteleostei</taxon>
        <taxon>Acanthomorphata</taxon>
        <taxon>Ovalentaria</taxon>
        <taxon>Atherinomorphae</taxon>
        <taxon>Cyprinodontiformes</taxon>
        <taxon>Poeciliidae</taxon>
        <taxon>Poeciliinae</taxon>
        <taxon>Gambusia</taxon>
    </lineage>
</organism>
<comment type="caution">
    <text evidence="9">The sequence shown here is derived from an EMBL/GenBank/DDBJ whole genome shotgun (WGS) entry which is preliminary data.</text>
</comment>
<feature type="domain" description="C2H2-type" evidence="8">
    <location>
        <begin position="141"/>
        <end position="168"/>
    </location>
</feature>
<feature type="non-terminal residue" evidence="9">
    <location>
        <position position="1"/>
    </location>
</feature>
<keyword evidence="1" id="KW-0479">Metal-binding</keyword>
<evidence type="ECO:0000256" key="6">
    <source>
        <dbReference type="SAM" id="Coils"/>
    </source>
</evidence>
<dbReference type="GO" id="GO:0008270">
    <property type="term" value="F:zinc ion binding"/>
    <property type="evidence" value="ECO:0007669"/>
    <property type="project" value="UniProtKB-KW"/>
</dbReference>
<dbReference type="GO" id="GO:0032502">
    <property type="term" value="P:developmental process"/>
    <property type="evidence" value="ECO:0007669"/>
    <property type="project" value="UniProtKB-ARBA"/>
</dbReference>
<evidence type="ECO:0000256" key="2">
    <source>
        <dbReference type="ARBA" id="ARBA00022737"/>
    </source>
</evidence>
<keyword evidence="4" id="KW-0862">Zinc</keyword>
<dbReference type="PANTHER" id="PTHR23234">
    <property type="entry name" value="ZNF44 PROTEIN"/>
    <property type="match status" value="1"/>
</dbReference>
<feature type="domain" description="C2H2-type" evidence="8">
    <location>
        <begin position="395"/>
        <end position="423"/>
    </location>
</feature>
<dbReference type="FunFam" id="3.30.160.60:FF:000446">
    <property type="entry name" value="Zinc finger protein"/>
    <property type="match status" value="1"/>
</dbReference>
<dbReference type="InterPro" id="IPR013087">
    <property type="entry name" value="Znf_C2H2_type"/>
</dbReference>
<feature type="domain" description="C2H2-type" evidence="8">
    <location>
        <begin position="424"/>
        <end position="451"/>
    </location>
</feature>
<dbReference type="InterPro" id="IPR050758">
    <property type="entry name" value="Znf_C2H2-type"/>
</dbReference>
<dbReference type="Proteomes" id="UP000250572">
    <property type="component" value="Unassembled WGS sequence"/>
</dbReference>
<evidence type="ECO:0000256" key="5">
    <source>
        <dbReference type="PROSITE-ProRule" id="PRU00042"/>
    </source>
</evidence>
<dbReference type="FunFam" id="3.30.160.60:FF:002343">
    <property type="entry name" value="Zinc finger protein 33A"/>
    <property type="match status" value="2"/>
</dbReference>
<dbReference type="PANTHER" id="PTHR23234:SF10">
    <property type="entry name" value="RIKEN CDNA 6720489N17 GENE-RELATED"/>
    <property type="match status" value="1"/>
</dbReference>
<feature type="region of interest" description="Disordered" evidence="7">
    <location>
        <begin position="81"/>
        <end position="104"/>
    </location>
</feature>
<proteinExistence type="predicted"/>
<dbReference type="Gene3D" id="3.30.160.60">
    <property type="entry name" value="Classic Zinc Finger"/>
    <property type="match status" value="7"/>
</dbReference>
<dbReference type="FunFam" id="3.30.160.60:FF:000202">
    <property type="entry name" value="Zinc finger protein 574"/>
    <property type="match status" value="1"/>
</dbReference>
<dbReference type="InterPro" id="IPR036236">
    <property type="entry name" value="Znf_C2H2_sf"/>
</dbReference>
<feature type="domain" description="C2H2-type" evidence="8">
    <location>
        <begin position="112"/>
        <end position="140"/>
    </location>
</feature>
<feature type="coiled-coil region" evidence="6">
    <location>
        <begin position="249"/>
        <end position="276"/>
    </location>
</feature>
<feature type="non-terminal residue" evidence="9">
    <location>
        <position position="554"/>
    </location>
</feature>
<gene>
    <name evidence="9" type="ORF">CCH79_00015805</name>
</gene>
<dbReference type="EMBL" id="NHOQ01002889">
    <property type="protein sequence ID" value="PWA14026.1"/>
    <property type="molecule type" value="Genomic_DNA"/>
</dbReference>
<evidence type="ECO:0000313" key="9">
    <source>
        <dbReference type="EMBL" id="PWA14026.1"/>
    </source>
</evidence>
<dbReference type="SMART" id="SM00355">
    <property type="entry name" value="ZnF_C2H2"/>
    <property type="match status" value="7"/>
</dbReference>
<feature type="region of interest" description="Disordered" evidence="7">
    <location>
        <begin position="1"/>
        <end position="64"/>
    </location>
</feature>
<dbReference type="FunFam" id="3.30.160.60:FF:000912">
    <property type="entry name" value="Zinc finger protein 660"/>
    <property type="match status" value="1"/>
</dbReference>
<protein>
    <recommendedName>
        <fullName evidence="8">C2H2-type domain-containing protein</fullName>
    </recommendedName>
</protein>
<feature type="compositionally biased region" description="Basic and acidic residues" evidence="7">
    <location>
        <begin position="14"/>
        <end position="29"/>
    </location>
</feature>
<evidence type="ECO:0000256" key="4">
    <source>
        <dbReference type="ARBA" id="ARBA00022833"/>
    </source>
</evidence>
<feature type="domain" description="C2H2-type" evidence="8">
    <location>
        <begin position="169"/>
        <end position="196"/>
    </location>
</feature>
<accession>A0A315UQ77</accession>
<evidence type="ECO:0000256" key="3">
    <source>
        <dbReference type="ARBA" id="ARBA00022771"/>
    </source>
</evidence>
<dbReference type="AlphaFoldDB" id="A0A315UQ77"/>
<keyword evidence="2" id="KW-0677">Repeat</keyword>
<sequence length="554" mass="63039">FESASENQSQPPAEEQKEGGDHQQVKEEQLDVCIIPDVDTDSSDDVKVSPFDSETTPRIDPRLLPSVSSITATLNGGDQGKWIRSFGGSSSHSDPSRGHASLTQPEHVLDSKSCRLCGVSFIRDCDLIRHVDESHAGQKAFRCFECHKEFARKDSLTLHLRVHTGEKPHRCSFCGKFFTQTSNLRVHMRKHTGEKPYFCSSCGKMVTYSYHLKTCSRRSSVTMDQLRLLVSERLTAAAEEIFGLVERTITEYQEEVVRSNREIIQLRQQIEQLTVLQPRVSLFKGGPENQIQLPVEHQKESQACQRVKVEQLDVCISPDPDTDSSEDVKVFPYESQATPRSDPELLPTVSSITVTLNGDDMRNEWNENPGSDLTYFGQSHRDASFLQQEHILDKKSCRLCGVCFIRDCDLIRHMEEAHAGHKAFKCLECHKEFARRDSLGLHMRVHTGEKPHRCHFCEKTFTQTSNLRVHMRKHTGEKPYFCDTCGKMVAHSYHLKICSRQTSCTTDITGERAFRCFRCGKKFHTISDLNVHMKIHEARKSHALVQTHEAFGSC</sequence>
<dbReference type="PROSITE" id="PS00028">
    <property type="entry name" value="ZINC_FINGER_C2H2_1"/>
    <property type="match status" value="7"/>
</dbReference>
<keyword evidence="10" id="KW-1185">Reference proteome</keyword>
<feature type="compositionally biased region" description="Polar residues" evidence="7">
    <location>
        <begin position="1"/>
        <end position="11"/>
    </location>
</feature>
<feature type="domain" description="C2H2-type" evidence="8">
    <location>
        <begin position="514"/>
        <end position="541"/>
    </location>
</feature>
<dbReference type="FunFam" id="3.30.160.60:FF:001963">
    <property type="entry name" value="Replication initiator 1"/>
    <property type="match status" value="1"/>
</dbReference>